<dbReference type="AlphaFoldDB" id="A0A3N0UYS8"/>
<evidence type="ECO:0000313" key="5">
    <source>
        <dbReference type="Proteomes" id="UP000275137"/>
    </source>
</evidence>
<sequence>MQTVYLFLLGFVLVAAVSDLWRYRIPNALLVQGLLCAITLHLFMDTGMSWQQVLWGMLTGLLVLLPFYLFRAMGAGDLKLMTMVGAFTGPMLMPDIVISTFIVGGVIAAVMLTGRLIVSSALAQRLDERLGTAIYTLEPQKKQRLKKLPYGVAIALGTLIAVNHALVVPAV</sequence>
<feature type="transmembrane region" description="Helical" evidence="2">
    <location>
        <begin position="28"/>
        <end position="44"/>
    </location>
</feature>
<protein>
    <recommendedName>
        <fullName evidence="3">Prepilin type IV endopeptidase peptidase domain-containing protein</fullName>
    </recommendedName>
</protein>
<comment type="similarity">
    <text evidence="1">Belongs to the peptidase A24 family.</text>
</comment>
<keyword evidence="2" id="KW-0812">Transmembrane</keyword>
<accession>A0A3N0UYS8</accession>
<name>A0A3N0UYS8_9PROT</name>
<keyword evidence="2" id="KW-0472">Membrane</keyword>
<dbReference type="Gene3D" id="1.20.120.1220">
    <property type="match status" value="1"/>
</dbReference>
<feature type="transmembrane region" description="Helical" evidence="2">
    <location>
        <begin position="96"/>
        <end position="118"/>
    </location>
</feature>
<dbReference type="PANTHER" id="PTHR30487">
    <property type="entry name" value="TYPE 4 PREPILIN-LIKE PROTEINS LEADER PEPTIDE-PROCESSING ENZYME"/>
    <property type="match status" value="1"/>
</dbReference>
<dbReference type="InterPro" id="IPR050882">
    <property type="entry name" value="Prepilin_peptidase/N-MTase"/>
</dbReference>
<dbReference type="Pfam" id="PF01478">
    <property type="entry name" value="Peptidase_A24"/>
    <property type="match status" value="1"/>
</dbReference>
<keyword evidence="5" id="KW-1185">Reference proteome</keyword>
<keyword evidence="2" id="KW-1133">Transmembrane helix</keyword>
<proteinExistence type="inferred from homology"/>
<evidence type="ECO:0000256" key="1">
    <source>
        <dbReference type="ARBA" id="ARBA00005801"/>
    </source>
</evidence>
<dbReference type="InterPro" id="IPR000045">
    <property type="entry name" value="Prepilin_IV_endopep_pep"/>
</dbReference>
<comment type="caution">
    <text evidence="4">The sequence shown here is derived from an EMBL/GenBank/DDBJ whole genome shotgun (WGS) entry which is preliminary data.</text>
</comment>
<feature type="transmembrane region" description="Helical" evidence="2">
    <location>
        <begin position="53"/>
        <end position="76"/>
    </location>
</feature>
<dbReference type="EMBL" id="RJVP01000005">
    <property type="protein sequence ID" value="ROH85398.1"/>
    <property type="molecule type" value="Genomic_DNA"/>
</dbReference>
<dbReference type="RefSeq" id="WP_123237717.1">
    <property type="nucleotide sequence ID" value="NZ_RJVP01000005.1"/>
</dbReference>
<reference evidence="4 5" key="1">
    <citation type="submission" date="2018-10" db="EMBL/GenBank/DDBJ databases">
        <authorList>
            <person name="Chen W.-M."/>
        </authorList>
    </citation>
    <scope>NUCLEOTIDE SEQUENCE [LARGE SCALE GENOMIC DNA]</scope>
    <source>
        <strain evidence="4 5">H-5</strain>
    </source>
</reference>
<evidence type="ECO:0000259" key="3">
    <source>
        <dbReference type="Pfam" id="PF01478"/>
    </source>
</evidence>
<feature type="domain" description="Prepilin type IV endopeptidase peptidase" evidence="3">
    <location>
        <begin position="6"/>
        <end position="108"/>
    </location>
</feature>
<feature type="transmembrane region" description="Helical" evidence="2">
    <location>
        <begin position="148"/>
        <end position="168"/>
    </location>
</feature>
<dbReference type="GO" id="GO:0006465">
    <property type="term" value="P:signal peptide processing"/>
    <property type="evidence" value="ECO:0007669"/>
    <property type="project" value="TreeGrafter"/>
</dbReference>
<organism evidence="4 5">
    <name type="scientific">Pseudomethylobacillus aquaticus</name>
    <dbReference type="NCBI Taxonomy" id="2676064"/>
    <lineage>
        <taxon>Bacteria</taxon>
        <taxon>Pseudomonadati</taxon>
        <taxon>Pseudomonadota</taxon>
        <taxon>Betaproteobacteria</taxon>
        <taxon>Nitrosomonadales</taxon>
        <taxon>Methylophilaceae</taxon>
        <taxon>Pseudomethylobacillus</taxon>
    </lineage>
</organism>
<evidence type="ECO:0000313" key="4">
    <source>
        <dbReference type="EMBL" id="ROH85398.1"/>
    </source>
</evidence>
<dbReference type="Proteomes" id="UP000275137">
    <property type="component" value="Unassembled WGS sequence"/>
</dbReference>
<dbReference type="GO" id="GO:0004190">
    <property type="term" value="F:aspartic-type endopeptidase activity"/>
    <property type="evidence" value="ECO:0007669"/>
    <property type="project" value="InterPro"/>
</dbReference>
<dbReference type="PANTHER" id="PTHR30487:SF0">
    <property type="entry name" value="PREPILIN LEADER PEPTIDASE_N-METHYLTRANSFERASE-RELATED"/>
    <property type="match status" value="1"/>
</dbReference>
<gene>
    <name evidence="4" type="ORF">ED236_09355</name>
</gene>
<evidence type="ECO:0000256" key="2">
    <source>
        <dbReference type="SAM" id="Phobius"/>
    </source>
</evidence>
<dbReference type="GO" id="GO:0005886">
    <property type="term" value="C:plasma membrane"/>
    <property type="evidence" value="ECO:0007669"/>
    <property type="project" value="TreeGrafter"/>
</dbReference>